<dbReference type="AlphaFoldDB" id="A0A6G4WW81"/>
<protein>
    <submittedName>
        <fullName evidence="2">Uncharacterized protein</fullName>
    </submittedName>
</protein>
<comment type="caution">
    <text evidence="2">The sequence shown here is derived from an EMBL/GenBank/DDBJ whole genome shotgun (WGS) entry which is preliminary data.</text>
</comment>
<evidence type="ECO:0000256" key="1">
    <source>
        <dbReference type="SAM" id="Phobius"/>
    </source>
</evidence>
<accession>A0A6G4WW81</accession>
<dbReference type="RefSeq" id="WP_165298958.1">
    <property type="nucleotide sequence ID" value="NZ_JAAKZZ010000106.1"/>
</dbReference>
<evidence type="ECO:0000313" key="3">
    <source>
        <dbReference type="Proteomes" id="UP000477722"/>
    </source>
</evidence>
<dbReference type="EMBL" id="JAAKZZ010000106">
    <property type="protein sequence ID" value="NGO69263.1"/>
    <property type="molecule type" value="Genomic_DNA"/>
</dbReference>
<reference evidence="2 3" key="1">
    <citation type="submission" date="2020-02" db="EMBL/GenBank/DDBJ databases">
        <title>Whole-genome analyses of novel actinobacteria.</title>
        <authorList>
            <person name="Sahin N."/>
            <person name="Tatar D."/>
        </authorList>
    </citation>
    <scope>NUCLEOTIDE SEQUENCE [LARGE SCALE GENOMIC DNA]</scope>
    <source>
        <strain evidence="2 3">SB3404</strain>
    </source>
</reference>
<keyword evidence="1" id="KW-0812">Transmembrane</keyword>
<keyword evidence="3" id="KW-1185">Reference proteome</keyword>
<evidence type="ECO:0000313" key="2">
    <source>
        <dbReference type="EMBL" id="NGO69263.1"/>
    </source>
</evidence>
<sequence>MSRVSRRPHPLKRTPYNQIVAALIVATLFLGPVLMGGIATVVAIGLWVVALIVSGQVYAERQVRKAARARVEDERWHDRVLDEREARAEAEGMEYEEQSQELAARFGRMEQHVPRLSDPRHEARARHTSDLTAEGVLHMTRNGYPVTLFDLEVVNERDMHELRRRSGGPQQALRYATEYLTVCAVTLPYALPYLSSFHAWECDGPDMRKEKRPEGLDHTDDPRYAALMLSVPALREAAWDVRFPWTVSGDQLVTAARSSTGLALGEALDRAAALSALAAGFPWDRLDAFRGTARQWPAPWPPHRTPLSSYANHDDVLGTWAHRWAHRPMGTSGLYALDAGGVWFLRRRGHV</sequence>
<keyword evidence="1" id="KW-1133">Transmembrane helix</keyword>
<proteinExistence type="predicted"/>
<gene>
    <name evidence="2" type="ORF">G5C65_13035</name>
</gene>
<dbReference type="Proteomes" id="UP000477722">
    <property type="component" value="Unassembled WGS sequence"/>
</dbReference>
<name>A0A6G4WW81_9ACTN</name>
<feature type="transmembrane region" description="Helical" evidence="1">
    <location>
        <begin position="20"/>
        <end position="53"/>
    </location>
</feature>
<keyword evidence="1" id="KW-0472">Membrane</keyword>
<organism evidence="2 3">
    <name type="scientific">Streptomyces boncukensis</name>
    <dbReference type="NCBI Taxonomy" id="2711219"/>
    <lineage>
        <taxon>Bacteria</taxon>
        <taxon>Bacillati</taxon>
        <taxon>Actinomycetota</taxon>
        <taxon>Actinomycetes</taxon>
        <taxon>Kitasatosporales</taxon>
        <taxon>Streptomycetaceae</taxon>
        <taxon>Streptomyces</taxon>
    </lineage>
</organism>